<evidence type="ECO:0000256" key="4">
    <source>
        <dbReference type="ARBA" id="ARBA00023136"/>
    </source>
</evidence>
<keyword evidence="4 5" id="KW-0472">Membrane</keyword>
<reference evidence="6 7" key="1">
    <citation type="submission" date="2019-08" db="EMBL/GenBank/DDBJ databases">
        <title>In-depth cultivation of the pig gut microbiome towards novel bacterial diversity and tailored functional studies.</title>
        <authorList>
            <person name="Wylensek D."/>
            <person name="Hitch T.C.A."/>
            <person name="Clavel T."/>
        </authorList>
    </citation>
    <scope>NUCLEOTIDE SEQUENCE [LARGE SCALE GENOMIC DNA]</scope>
    <source>
        <strain evidence="6 7">Med78-601-WT-4W-RMD-3</strain>
    </source>
</reference>
<gene>
    <name evidence="6" type="ORF">FYJ27_08675</name>
</gene>
<proteinExistence type="predicted"/>
<feature type="transmembrane region" description="Helical" evidence="5">
    <location>
        <begin position="7"/>
        <end position="25"/>
    </location>
</feature>
<dbReference type="AlphaFoldDB" id="A0A844FIL5"/>
<dbReference type="Proteomes" id="UP000462760">
    <property type="component" value="Unassembled WGS sequence"/>
</dbReference>
<dbReference type="InterPro" id="IPR006480">
    <property type="entry name" value="Phage_holin_4_1"/>
</dbReference>
<evidence type="ECO:0000256" key="3">
    <source>
        <dbReference type="ARBA" id="ARBA00022989"/>
    </source>
</evidence>
<organism evidence="6 7">
    <name type="scientific">Anaerosalibacter bizertensis</name>
    <dbReference type="NCBI Taxonomy" id="932217"/>
    <lineage>
        <taxon>Bacteria</taxon>
        <taxon>Bacillati</taxon>
        <taxon>Bacillota</taxon>
        <taxon>Tissierellia</taxon>
        <taxon>Tissierellales</taxon>
        <taxon>Sporanaerobacteraceae</taxon>
        <taxon>Anaerosalibacter</taxon>
    </lineage>
</organism>
<comment type="subcellular location">
    <subcellularLocation>
        <location evidence="1">Membrane</location>
        <topology evidence="1">Multi-pass membrane protein</topology>
    </subcellularLocation>
</comment>
<comment type="caution">
    <text evidence="6">The sequence shown here is derived from an EMBL/GenBank/DDBJ whole genome shotgun (WGS) entry which is preliminary data.</text>
</comment>
<evidence type="ECO:0000313" key="6">
    <source>
        <dbReference type="EMBL" id="MSS43801.1"/>
    </source>
</evidence>
<protein>
    <submittedName>
        <fullName evidence="6">Phage holin family protein</fullName>
    </submittedName>
</protein>
<evidence type="ECO:0000256" key="1">
    <source>
        <dbReference type="ARBA" id="ARBA00004141"/>
    </source>
</evidence>
<keyword evidence="3 5" id="KW-1133">Transmembrane helix</keyword>
<dbReference type="RefSeq" id="WP_154484481.1">
    <property type="nucleotide sequence ID" value="NZ_VULR01000011.1"/>
</dbReference>
<accession>A0A844FIL5</accession>
<dbReference type="GO" id="GO:0016020">
    <property type="term" value="C:membrane"/>
    <property type="evidence" value="ECO:0007669"/>
    <property type="project" value="UniProtKB-SubCell"/>
</dbReference>
<name>A0A844FIL5_9FIRM</name>
<dbReference type="Pfam" id="PF05105">
    <property type="entry name" value="Phage_holin_4_1"/>
    <property type="match status" value="1"/>
</dbReference>
<dbReference type="EMBL" id="VULR01000011">
    <property type="protein sequence ID" value="MSS43801.1"/>
    <property type="molecule type" value="Genomic_DNA"/>
</dbReference>
<keyword evidence="2 5" id="KW-0812">Transmembrane</keyword>
<evidence type="ECO:0000256" key="5">
    <source>
        <dbReference type="SAM" id="Phobius"/>
    </source>
</evidence>
<dbReference type="NCBIfam" id="TIGR01593">
    <property type="entry name" value="holin_tox_secr"/>
    <property type="match status" value="1"/>
</dbReference>
<evidence type="ECO:0000313" key="7">
    <source>
        <dbReference type="Proteomes" id="UP000462760"/>
    </source>
</evidence>
<evidence type="ECO:0000256" key="2">
    <source>
        <dbReference type="ARBA" id="ARBA00022692"/>
    </source>
</evidence>
<feature type="transmembrane region" description="Helical" evidence="5">
    <location>
        <begin position="31"/>
        <end position="50"/>
    </location>
</feature>
<sequence length="142" mass="15701">MENNIDGIGKAISIAIGGLLSYFAGLNWELVIIWFALSMFDVVIGVIAANKAGEFRSRLMRNGLIDKVSEFFLLFALALIQRAAQIAGLKLPLSGMFSVAFCFKEFGSILETLSKSGHNIPEVIKKWFDISQEQINNRGEDN</sequence>
<dbReference type="OrthoDB" id="88184at2"/>